<dbReference type="PROSITE" id="PS01124">
    <property type="entry name" value="HTH_ARAC_FAMILY_2"/>
    <property type="match status" value="1"/>
</dbReference>
<dbReference type="RefSeq" id="WP_184860878.1">
    <property type="nucleotide sequence ID" value="NZ_JACHLK010000009.1"/>
</dbReference>
<evidence type="ECO:0000256" key="2">
    <source>
        <dbReference type="ARBA" id="ARBA00023125"/>
    </source>
</evidence>
<name>A0A7X0PGV0_9BURK</name>
<evidence type="ECO:0000313" key="6">
    <source>
        <dbReference type="Proteomes" id="UP000575083"/>
    </source>
</evidence>
<dbReference type="InterPro" id="IPR018062">
    <property type="entry name" value="HTH_AraC-typ_CS"/>
</dbReference>
<dbReference type="Gene3D" id="3.40.50.880">
    <property type="match status" value="1"/>
</dbReference>
<proteinExistence type="predicted"/>
<sequence length="335" mass="36690">MRTTLPRPDVRLLLVPLPDFALLPFGAFLDKLRFSADDEDRSRQRYCAWTLLGIDAAPVVSSSGVQVGMDTTADAVDLSAFDYLVVFGSRTVQASRAYADAYGPVLRKAAARGLPLVAIDNASFLLAEVGLLRGHRVALHWRHVAEFREAFPRIAVASEQIYCFDRDRITCAGGTAAIDMAVELLSRHCGRVRAFKGLADMLVDAPRHQGHQLQSMDGGGPDLTRHLARAVALMRSALAEGLTVAELAERIGIGRRQLDRLFTEHMGMSAHDHWTKMRMEHAHWRVTHSHHSLAAIADEVGLGNASSLARLFRQHYGTSPGALRAGRANAESEDA</sequence>
<dbReference type="CDD" id="cd03136">
    <property type="entry name" value="GATase1_AraC_ArgR_like"/>
    <property type="match status" value="1"/>
</dbReference>
<keyword evidence="3" id="KW-0804">Transcription</keyword>
<dbReference type="InterPro" id="IPR009057">
    <property type="entry name" value="Homeodomain-like_sf"/>
</dbReference>
<keyword evidence="1" id="KW-0805">Transcription regulation</keyword>
<dbReference type="InterPro" id="IPR052158">
    <property type="entry name" value="INH-QAR"/>
</dbReference>
<dbReference type="Pfam" id="PF12833">
    <property type="entry name" value="HTH_18"/>
    <property type="match status" value="1"/>
</dbReference>
<dbReference type="InterPro" id="IPR002818">
    <property type="entry name" value="DJ-1/PfpI"/>
</dbReference>
<dbReference type="PROSITE" id="PS00041">
    <property type="entry name" value="HTH_ARAC_FAMILY_1"/>
    <property type="match status" value="2"/>
</dbReference>
<dbReference type="GO" id="GO:0003700">
    <property type="term" value="F:DNA-binding transcription factor activity"/>
    <property type="evidence" value="ECO:0007669"/>
    <property type="project" value="InterPro"/>
</dbReference>
<reference evidence="5 6" key="1">
    <citation type="submission" date="2020-08" db="EMBL/GenBank/DDBJ databases">
        <title>Functional genomics of gut bacteria from endangered species of beetles.</title>
        <authorList>
            <person name="Carlos-Shanley C."/>
        </authorList>
    </citation>
    <scope>NUCLEOTIDE SEQUENCE [LARGE SCALE GENOMIC DNA]</scope>
    <source>
        <strain evidence="5 6">S00198</strain>
    </source>
</reference>
<keyword evidence="2" id="KW-0238">DNA-binding</keyword>
<dbReference type="Proteomes" id="UP000575083">
    <property type="component" value="Unassembled WGS sequence"/>
</dbReference>
<dbReference type="Pfam" id="PF01965">
    <property type="entry name" value="DJ-1_PfpI"/>
    <property type="match status" value="1"/>
</dbReference>
<dbReference type="GO" id="GO:0043565">
    <property type="term" value="F:sequence-specific DNA binding"/>
    <property type="evidence" value="ECO:0007669"/>
    <property type="project" value="InterPro"/>
</dbReference>
<evidence type="ECO:0000313" key="5">
    <source>
        <dbReference type="EMBL" id="MBB6561641.1"/>
    </source>
</evidence>
<keyword evidence="6" id="KW-1185">Reference proteome</keyword>
<gene>
    <name evidence="5" type="ORF">HNP48_004335</name>
</gene>
<accession>A0A7X0PGV0</accession>
<evidence type="ECO:0000259" key="4">
    <source>
        <dbReference type="PROSITE" id="PS01124"/>
    </source>
</evidence>
<dbReference type="SMART" id="SM00342">
    <property type="entry name" value="HTH_ARAC"/>
    <property type="match status" value="1"/>
</dbReference>
<protein>
    <submittedName>
        <fullName evidence="5">Transcriptional regulator GlxA family with amidase domain</fullName>
    </submittedName>
</protein>
<feature type="domain" description="HTH araC/xylS-type" evidence="4">
    <location>
        <begin position="228"/>
        <end position="326"/>
    </location>
</feature>
<dbReference type="Gene3D" id="1.10.10.60">
    <property type="entry name" value="Homeodomain-like"/>
    <property type="match status" value="1"/>
</dbReference>
<dbReference type="InterPro" id="IPR018060">
    <property type="entry name" value="HTH_AraC"/>
</dbReference>
<evidence type="ECO:0000256" key="3">
    <source>
        <dbReference type="ARBA" id="ARBA00023163"/>
    </source>
</evidence>
<dbReference type="EMBL" id="JACHLK010000009">
    <property type="protein sequence ID" value="MBB6561641.1"/>
    <property type="molecule type" value="Genomic_DNA"/>
</dbReference>
<comment type="caution">
    <text evidence="5">The sequence shown here is derived from an EMBL/GenBank/DDBJ whole genome shotgun (WGS) entry which is preliminary data.</text>
</comment>
<dbReference type="PANTHER" id="PTHR43130:SF3">
    <property type="entry name" value="HTH-TYPE TRANSCRIPTIONAL REGULATOR RV1931C"/>
    <property type="match status" value="1"/>
</dbReference>
<dbReference type="PANTHER" id="PTHR43130">
    <property type="entry name" value="ARAC-FAMILY TRANSCRIPTIONAL REGULATOR"/>
    <property type="match status" value="1"/>
</dbReference>
<evidence type="ECO:0000256" key="1">
    <source>
        <dbReference type="ARBA" id="ARBA00023015"/>
    </source>
</evidence>
<dbReference type="AlphaFoldDB" id="A0A7X0PGV0"/>
<dbReference type="InterPro" id="IPR029062">
    <property type="entry name" value="Class_I_gatase-like"/>
</dbReference>
<organism evidence="5 6">
    <name type="scientific">Acidovorax soli</name>
    <dbReference type="NCBI Taxonomy" id="592050"/>
    <lineage>
        <taxon>Bacteria</taxon>
        <taxon>Pseudomonadati</taxon>
        <taxon>Pseudomonadota</taxon>
        <taxon>Betaproteobacteria</taxon>
        <taxon>Burkholderiales</taxon>
        <taxon>Comamonadaceae</taxon>
        <taxon>Acidovorax</taxon>
    </lineage>
</organism>
<dbReference type="SUPFAM" id="SSF46689">
    <property type="entry name" value="Homeodomain-like"/>
    <property type="match status" value="2"/>
</dbReference>
<dbReference type="SUPFAM" id="SSF52317">
    <property type="entry name" value="Class I glutamine amidotransferase-like"/>
    <property type="match status" value="1"/>
</dbReference>